<dbReference type="AlphaFoldDB" id="A0AAE0FN68"/>
<feature type="compositionally biased region" description="Polar residues" evidence="1">
    <location>
        <begin position="147"/>
        <end position="156"/>
    </location>
</feature>
<evidence type="ECO:0000256" key="2">
    <source>
        <dbReference type="SAM" id="SignalP"/>
    </source>
</evidence>
<evidence type="ECO:0008006" key="5">
    <source>
        <dbReference type="Google" id="ProtNLM"/>
    </source>
</evidence>
<sequence length="922" mass="96623">MLRSCICTAAVFVVWTLSSACAFARESLSPHVAADFSTWILDAPLPADFSCPNHLILKPAHDTGSCIPEYIITALKNYLQDFHITDDIPFETLREEVKESRTDGKFQTLADGPVRRGVVEPDRLVRERRRLGDEDSTEGTAVDSDSVYGNNNDINDTDSVAVYSNNSYNNSYPDNMNGGDSGNTSSYVCSNSCVGLVHDGYCNDGGDDAHDNLCACGTDCADCGPRHDCQECATDGKYGSHGGENEGRPCAFYLDHNECQKDDDMPYGWCYTSWTLRYPTNSSGGYAWGSCSSSCPHQQPTTMQLSNGTTLSNGSTIATITTASSNSFADLAYVIEGLKSVRVVTLATDVLLTAALPALNRSLVLTGHCNDRDNWLCVIDGDERYRILEVLSDGWELYLERLVLRRGNVINSNGAALLVNEGSTAMLFSCILEDNWAGSALCEDICDGEYYDYCDDGGDGSWSTTYCPYGTDCRDCGVRYDFGGRGGAIYAASHASLSLHGCEVSSNSAHGGGGGIYVSAEASLILDTTEVSSNRVGLLTECVDDPEYRWQSPEDGVAYGCDEIIDVLWHGELSQTTPPRGCLNMSQKAAAAQVAFTLEDQAELIERCPVACAVCPTPFGCSDTCHFAQNGQCDDMGPSSKWWPEDGQFCELGTDCTDCGQAHGYGGAVYLEPGALLTMAATRLVHNNVTGQGGGVYSDNDCQLRLENSSAIEFNAATDAGGGVSMKGGEGGAGGHLFLAAGCAVSANRAGGRGGGIYAHGLIEAESDSLMSRNSATLGGGGVWLSGGSGAILAAGCTVEGNNAGSDQPGGGIYVGASGRLELNGASVVENLAGSGGGLAVGDAGFVVVRNGSAVESNTARDGDGGAIYMQEDTMLTLQDGVCVCNNSAAVDGGGISMSSRSRADLTAGVTVAHNTAGGLRV</sequence>
<organism evidence="3 4">
    <name type="scientific">Cymbomonas tetramitiformis</name>
    <dbReference type="NCBI Taxonomy" id="36881"/>
    <lineage>
        <taxon>Eukaryota</taxon>
        <taxon>Viridiplantae</taxon>
        <taxon>Chlorophyta</taxon>
        <taxon>Pyramimonadophyceae</taxon>
        <taxon>Pyramimonadales</taxon>
        <taxon>Pyramimonadaceae</taxon>
        <taxon>Cymbomonas</taxon>
    </lineage>
</organism>
<evidence type="ECO:0000256" key="1">
    <source>
        <dbReference type="SAM" id="MobiDB-lite"/>
    </source>
</evidence>
<dbReference type="InterPro" id="IPR011050">
    <property type="entry name" value="Pectin_lyase_fold/virulence"/>
</dbReference>
<dbReference type="SUPFAM" id="SSF51126">
    <property type="entry name" value="Pectin lyase-like"/>
    <property type="match status" value="1"/>
</dbReference>
<keyword evidence="4" id="KW-1185">Reference proteome</keyword>
<reference evidence="3 4" key="1">
    <citation type="journal article" date="2015" name="Genome Biol. Evol.">
        <title>Comparative Genomics of a Bacterivorous Green Alga Reveals Evolutionary Causalities and Consequences of Phago-Mixotrophic Mode of Nutrition.</title>
        <authorList>
            <person name="Burns J.A."/>
            <person name="Paasch A."/>
            <person name="Narechania A."/>
            <person name="Kim E."/>
        </authorList>
    </citation>
    <scope>NUCLEOTIDE SEQUENCE [LARGE SCALE GENOMIC DNA]</scope>
    <source>
        <strain evidence="3 4">PLY_AMNH</strain>
    </source>
</reference>
<protein>
    <recommendedName>
        <fullName evidence="5">Right handed beta helix domain-containing protein</fullName>
    </recommendedName>
</protein>
<dbReference type="EMBL" id="LGRX02016488">
    <property type="protein sequence ID" value="KAK3262041.1"/>
    <property type="molecule type" value="Genomic_DNA"/>
</dbReference>
<dbReference type="InterPro" id="IPR006626">
    <property type="entry name" value="PbH1"/>
</dbReference>
<feature type="chain" id="PRO_5041922390" description="Right handed beta helix domain-containing protein" evidence="2">
    <location>
        <begin position="25"/>
        <end position="922"/>
    </location>
</feature>
<keyword evidence="2" id="KW-0732">Signal</keyword>
<comment type="caution">
    <text evidence="3">The sequence shown here is derived from an EMBL/GenBank/DDBJ whole genome shotgun (WGS) entry which is preliminary data.</text>
</comment>
<feature type="signal peptide" evidence="2">
    <location>
        <begin position="1"/>
        <end position="24"/>
    </location>
</feature>
<gene>
    <name evidence="3" type="ORF">CYMTET_29071</name>
</gene>
<evidence type="ECO:0000313" key="4">
    <source>
        <dbReference type="Proteomes" id="UP001190700"/>
    </source>
</evidence>
<evidence type="ECO:0000313" key="3">
    <source>
        <dbReference type="EMBL" id="KAK3262041.1"/>
    </source>
</evidence>
<dbReference type="PROSITE" id="PS51257">
    <property type="entry name" value="PROKAR_LIPOPROTEIN"/>
    <property type="match status" value="1"/>
</dbReference>
<feature type="region of interest" description="Disordered" evidence="1">
    <location>
        <begin position="125"/>
        <end position="156"/>
    </location>
</feature>
<dbReference type="PANTHER" id="PTHR11319:SF35">
    <property type="entry name" value="OUTER MEMBRANE PROTEIN PMPC-RELATED"/>
    <property type="match status" value="1"/>
</dbReference>
<accession>A0AAE0FN68</accession>
<name>A0AAE0FN68_9CHLO</name>
<dbReference type="PANTHER" id="PTHR11319">
    <property type="entry name" value="G PROTEIN-COUPLED RECEPTOR-RELATED"/>
    <property type="match status" value="1"/>
</dbReference>
<proteinExistence type="predicted"/>
<dbReference type="SMART" id="SM00710">
    <property type="entry name" value="PbH1"/>
    <property type="match status" value="5"/>
</dbReference>
<dbReference type="Proteomes" id="UP001190700">
    <property type="component" value="Unassembled WGS sequence"/>
</dbReference>